<dbReference type="RefSeq" id="WP_306066241.1">
    <property type="nucleotide sequence ID" value="NZ_JAROCA020000001.1"/>
</dbReference>
<dbReference type="EMBL" id="JAROCA020000001">
    <property type="protein sequence ID" value="MDY0405519.1"/>
    <property type="molecule type" value="Genomic_DNA"/>
</dbReference>
<gene>
    <name evidence="2" type="ORF">P5G51_009015</name>
</gene>
<protein>
    <submittedName>
        <fullName evidence="2">Stage II sporulation protein P</fullName>
    </submittedName>
</protein>
<sequence>MKQRKPHFLLFIFPKLMKRSSYYLLCIIGLFLLIGLLTTISPTYRFSSQTISDWTKKIESSTFIYMFGMENKAFQQMYPEEQKIPSLSSAVLHLATSIKPNDPRSLLGNELPGFAIFDNNILIAGEGTDYTNLPIESSPPLEEVLKDRDAVVDEKTKEADKENESEKKGTLTTGDKKVVFIYNTHNTESFLPNLPGETDPDKAYDKKVNVTKVSDRFSKTLQEQGIGSEVNKKDIMEILNQRGWQYPNSYQASRQVVQEAFANNKDIKYVFDIHRDASGREHTTTEIGGKSYARIAIVVGEDYASYEKNLAFATKFHYMLEKAYPGLSRGVITKKGKSTNGVFNQDLSENAILLEIGGVGNNLEELYRSADALANVFGDYYWDAEKVNN</sequence>
<keyword evidence="1" id="KW-0812">Transmembrane</keyword>
<name>A0ABU5CGS5_9BACI</name>
<reference evidence="2 3" key="1">
    <citation type="submission" date="2023-10" db="EMBL/GenBank/DDBJ databases">
        <title>179-bfca-hs.</title>
        <authorList>
            <person name="Miliotis G."/>
            <person name="Sengupta P."/>
            <person name="Hameed A."/>
            <person name="Chuvochina M."/>
            <person name="Mcdonagh F."/>
            <person name="Simpson A.C."/>
            <person name="Singh N.K."/>
            <person name="Rekha P.D."/>
            <person name="Raman K."/>
            <person name="Hugenholtz P."/>
            <person name="Venkateswaran K."/>
        </authorList>
    </citation>
    <scope>NUCLEOTIDE SEQUENCE [LARGE SCALE GENOMIC DNA]</scope>
    <source>
        <strain evidence="2 3">179-BFC-A-HS</strain>
    </source>
</reference>
<evidence type="ECO:0000256" key="1">
    <source>
        <dbReference type="SAM" id="Phobius"/>
    </source>
</evidence>
<keyword evidence="3" id="KW-1185">Reference proteome</keyword>
<dbReference type="Proteomes" id="UP001228376">
    <property type="component" value="Unassembled WGS sequence"/>
</dbReference>
<dbReference type="NCBIfam" id="TIGR02867">
    <property type="entry name" value="spore_II_P"/>
    <property type="match status" value="1"/>
</dbReference>
<evidence type="ECO:0000313" key="3">
    <source>
        <dbReference type="Proteomes" id="UP001228376"/>
    </source>
</evidence>
<feature type="transmembrane region" description="Helical" evidence="1">
    <location>
        <begin position="21"/>
        <end position="40"/>
    </location>
</feature>
<dbReference type="InterPro" id="IPR010897">
    <property type="entry name" value="Spore_II_P"/>
</dbReference>
<keyword evidence="1" id="KW-0472">Membrane</keyword>
<keyword evidence="1" id="KW-1133">Transmembrane helix</keyword>
<dbReference type="SUPFAM" id="SSF53187">
    <property type="entry name" value="Zn-dependent exopeptidases"/>
    <property type="match status" value="1"/>
</dbReference>
<comment type="caution">
    <text evidence="2">The sequence shown here is derived from an EMBL/GenBank/DDBJ whole genome shotgun (WGS) entry which is preliminary data.</text>
</comment>
<dbReference type="Pfam" id="PF07454">
    <property type="entry name" value="SpoIIP"/>
    <property type="match status" value="1"/>
</dbReference>
<proteinExistence type="predicted"/>
<evidence type="ECO:0000313" key="2">
    <source>
        <dbReference type="EMBL" id="MDY0405519.1"/>
    </source>
</evidence>
<organism evidence="2 3">
    <name type="scientific">Tigheibacillus jepli</name>
    <dbReference type="NCBI Taxonomy" id="3035914"/>
    <lineage>
        <taxon>Bacteria</taxon>
        <taxon>Bacillati</taxon>
        <taxon>Bacillota</taxon>
        <taxon>Bacilli</taxon>
        <taxon>Bacillales</taxon>
        <taxon>Bacillaceae</taxon>
        <taxon>Tigheibacillus</taxon>
    </lineage>
</organism>
<accession>A0ABU5CGS5</accession>